<dbReference type="Proteomes" id="UP001154282">
    <property type="component" value="Unassembled WGS sequence"/>
</dbReference>
<feature type="non-terminal residue" evidence="1">
    <location>
        <position position="1"/>
    </location>
</feature>
<accession>A0AAV0NU12</accession>
<organism evidence="1 2">
    <name type="scientific">Linum tenue</name>
    <dbReference type="NCBI Taxonomy" id="586396"/>
    <lineage>
        <taxon>Eukaryota</taxon>
        <taxon>Viridiplantae</taxon>
        <taxon>Streptophyta</taxon>
        <taxon>Embryophyta</taxon>
        <taxon>Tracheophyta</taxon>
        <taxon>Spermatophyta</taxon>
        <taxon>Magnoliopsida</taxon>
        <taxon>eudicotyledons</taxon>
        <taxon>Gunneridae</taxon>
        <taxon>Pentapetalae</taxon>
        <taxon>rosids</taxon>
        <taxon>fabids</taxon>
        <taxon>Malpighiales</taxon>
        <taxon>Linaceae</taxon>
        <taxon>Linum</taxon>
    </lineage>
</organism>
<comment type="caution">
    <text evidence="1">The sequence shown here is derived from an EMBL/GenBank/DDBJ whole genome shotgun (WGS) entry which is preliminary data.</text>
</comment>
<dbReference type="AlphaFoldDB" id="A0AAV0NU12"/>
<keyword evidence="2" id="KW-1185">Reference proteome</keyword>
<proteinExistence type="predicted"/>
<name>A0AAV0NU12_9ROSI</name>
<feature type="non-terminal residue" evidence="1">
    <location>
        <position position="66"/>
    </location>
</feature>
<evidence type="ECO:0000313" key="1">
    <source>
        <dbReference type="EMBL" id="CAI0462239.1"/>
    </source>
</evidence>
<evidence type="ECO:0000313" key="2">
    <source>
        <dbReference type="Proteomes" id="UP001154282"/>
    </source>
</evidence>
<dbReference type="EMBL" id="CAMGYJ010000008">
    <property type="protein sequence ID" value="CAI0462239.1"/>
    <property type="molecule type" value="Genomic_DNA"/>
</dbReference>
<reference evidence="1" key="1">
    <citation type="submission" date="2022-08" db="EMBL/GenBank/DDBJ databases">
        <authorList>
            <person name="Gutierrez-Valencia J."/>
        </authorList>
    </citation>
    <scope>NUCLEOTIDE SEQUENCE</scope>
</reference>
<sequence>SRVITLQFPSCRRKSFCWASLSINRRLVVQFYSIQYSNFNKSFQELQEIFPCDFLGLPTPGCGALP</sequence>
<protein>
    <submittedName>
        <fullName evidence="1">Uncharacterized protein</fullName>
    </submittedName>
</protein>
<gene>
    <name evidence="1" type="ORF">LITE_LOCUS35277</name>
</gene>